<keyword evidence="5 7" id="KW-0472">Membrane</keyword>
<keyword evidence="3 6" id="KW-0812">Transmembrane</keyword>
<dbReference type="VEuPathDB" id="FungiDB:SCHCODRAFT_02499020"/>
<dbReference type="OrthoDB" id="2436667at2759"/>
<feature type="transmembrane region" description="Helical" evidence="7">
    <location>
        <begin position="127"/>
        <end position="146"/>
    </location>
</feature>
<proteinExistence type="inferred from homology"/>
<dbReference type="PANTHER" id="PTHR12428:SF65">
    <property type="entry name" value="CYTOCHROME C OXIDASE ASSEMBLY PROTEIN COX18, MITOCHONDRIAL"/>
    <property type="match status" value="1"/>
</dbReference>
<evidence type="ECO:0000256" key="6">
    <source>
        <dbReference type="RuleBase" id="RU003945"/>
    </source>
</evidence>
<evidence type="ECO:0000313" key="9">
    <source>
        <dbReference type="EMBL" id="EFJ01648.1"/>
    </source>
</evidence>
<protein>
    <recommendedName>
        <fullName evidence="8">Membrane insertase YidC/Oxa/ALB C-terminal domain-containing protein</fullName>
    </recommendedName>
</protein>
<evidence type="ECO:0000259" key="8">
    <source>
        <dbReference type="Pfam" id="PF02096"/>
    </source>
</evidence>
<dbReference type="InterPro" id="IPR001708">
    <property type="entry name" value="YidC/ALB3/OXA1/COX18"/>
</dbReference>
<evidence type="ECO:0000256" key="3">
    <source>
        <dbReference type="ARBA" id="ARBA00022692"/>
    </source>
</evidence>
<feature type="non-terminal residue" evidence="9">
    <location>
        <position position="167"/>
    </location>
</feature>
<dbReference type="GO" id="GO:0032979">
    <property type="term" value="P:protein insertion into mitochondrial inner membrane from matrix"/>
    <property type="evidence" value="ECO:0007669"/>
    <property type="project" value="TreeGrafter"/>
</dbReference>
<name>D8PPW7_SCHCM</name>
<evidence type="ECO:0000256" key="1">
    <source>
        <dbReference type="ARBA" id="ARBA00004141"/>
    </source>
</evidence>
<dbReference type="GO" id="GO:0032977">
    <property type="term" value="F:membrane insertase activity"/>
    <property type="evidence" value="ECO:0007669"/>
    <property type="project" value="InterPro"/>
</dbReference>
<evidence type="ECO:0000256" key="5">
    <source>
        <dbReference type="ARBA" id="ARBA00023136"/>
    </source>
</evidence>
<gene>
    <name evidence="9" type="ORF">SCHCODRAFT_28515</name>
</gene>
<accession>D8PPW7</accession>
<evidence type="ECO:0000256" key="4">
    <source>
        <dbReference type="ARBA" id="ARBA00022989"/>
    </source>
</evidence>
<comment type="similarity">
    <text evidence="2 6">Belongs to the OXA1/ALB3/YidC family.</text>
</comment>
<dbReference type="GO" id="GO:0033617">
    <property type="term" value="P:mitochondrial respiratory chain complex IV assembly"/>
    <property type="evidence" value="ECO:0007669"/>
    <property type="project" value="TreeGrafter"/>
</dbReference>
<dbReference type="InterPro" id="IPR028055">
    <property type="entry name" value="YidC/Oxa/ALB_C"/>
</dbReference>
<dbReference type="GeneID" id="9587821"/>
<evidence type="ECO:0000256" key="7">
    <source>
        <dbReference type="SAM" id="Phobius"/>
    </source>
</evidence>
<dbReference type="Pfam" id="PF02096">
    <property type="entry name" value="60KD_IMP"/>
    <property type="match status" value="1"/>
</dbReference>
<dbReference type="AlphaFoldDB" id="D8PPW7"/>
<feature type="domain" description="Membrane insertase YidC/Oxa/ALB C-terminal" evidence="8">
    <location>
        <begin position="6"/>
        <end position="158"/>
    </location>
</feature>
<feature type="transmembrane region" description="Helical" evidence="7">
    <location>
        <begin position="20"/>
        <end position="39"/>
    </location>
</feature>
<keyword evidence="10" id="KW-1185">Reference proteome</keyword>
<dbReference type="STRING" id="578458.D8PPW7"/>
<dbReference type="HOGENOM" id="CLU_109454_0_0_1"/>
<evidence type="ECO:0000256" key="2">
    <source>
        <dbReference type="ARBA" id="ARBA00009877"/>
    </source>
</evidence>
<feature type="non-terminal residue" evidence="9">
    <location>
        <position position="1"/>
    </location>
</feature>
<sequence length="167" mass="18772">LNSYRKELLKKHNASSLRQLILPNIVQVPIFLGLTLLTYRLCTEPTPLEMESFLWIDSLVRPDSSMIVPVALGVATFAMAETRSWTMTAAEKAQQDRARTQRRLRAAEGKVEFNIAESMKSAIRLVALPRIIVTSFAPAGLGIVWLTNSVFGLIQNVCFDIISRRNR</sequence>
<dbReference type="KEGG" id="scm:SCHCO_02499020"/>
<dbReference type="eggNOG" id="KOG1239">
    <property type="taxonomic scope" value="Eukaryota"/>
</dbReference>
<organism evidence="10">
    <name type="scientific">Schizophyllum commune (strain H4-8 / FGSC 9210)</name>
    <name type="common">Split gill fungus</name>
    <dbReference type="NCBI Taxonomy" id="578458"/>
    <lineage>
        <taxon>Eukaryota</taxon>
        <taxon>Fungi</taxon>
        <taxon>Dikarya</taxon>
        <taxon>Basidiomycota</taxon>
        <taxon>Agaricomycotina</taxon>
        <taxon>Agaricomycetes</taxon>
        <taxon>Agaricomycetidae</taxon>
        <taxon>Agaricales</taxon>
        <taxon>Schizophyllaceae</taxon>
        <taxon>Schizophyllum</taxon>
    </lineage>
</organism>
<dbReference type="EMBL" id="GL377302">
    <property type="protein sequence ID" value="EFJ01648.1"/>
    <property type="molecule type" value="Genomic_DNA"/>
</dbReference>
<dbReference type="OMA" id="FFDFADS"/>
<comment type="subcellular location">
    <subcellularLocation>
        <location evidence="1 6">Membrane</location>
        <topology evidence="1 6">Multi-pass membrane protein</topology>
    </subcellularLocation>
</comment>
<dbReference type="GO" id="GO:0005743">
    <property type="term" value="C:mitochondrial inner membrane"/>
    <property type="evidence" value="ECO:0007669"/>
    <property type="project" value="TreeGrafter"/>
</dbReference>
<evidence type="ECO:0000313" key="10">
    <source>
        <dbReference type="Proteomes" id="UP000007431"/>
    </source>
</evidence>
<dbReference type="Proteomes" id="UP000007431">
    <property type="component" value="Unassembled WGS sequence"/>
</dbReference>
<reference evidence="9 10" key="1">
    <citation type="journal article" date="2010" name="Nat. Biotechnol.">
        <title>Genome sequence of the model mushroom Schizophyllum commune.</title>
        <authorList>
            <person name="Ohm R.A."/>
            <person name="de Jong J.F."/>
            <person name="Lugones L.G."/>
            <person name="Aerts A."/>
            <person name="Kothe E."/>
            <person name="Stajich J.E."/>
            <person name="de Vries R.P."/>
            <person name="Record E."/>
            <person name="Levasseur A."/>
            <person name="Baker S.E."/>
            <person name="Bartholomew K.A."/>
            <person name="Coutinho P.M."/>
            <person name="Erdmann S."/>
            <person name="Fowler T.J."/>
            <person name="Gathman A.C."/>
            <person name="Lombard V."/>
            <person name="Henrissat B."/>
            <person name="Knabe N."/>
            <person name="Kuees U."/>
            <person name="Lilly W.W."/>
            <person name="Lindquist E."/>
            <person name="Lucas S."/>
            <person name="Magnuson J.K."/>
            <person name="Piumi F."/>
            <person name="Raudaskoski M."/>
            <person name="Salamov A."/>
            <person name="Schmutz J."/>
            <person name="Schwarze F.W.M.R."/>
            <person name="vanKuyk P.A."/>
            <person name="Horton J.S."/>
            <person name="Grigoriev I.V."/>
            <person name="Woesten H.A.B."/>
        </authorList>
    </citation>
    <scope>NUCLEOTIDE SEQUENCE [LARGE SCALE GENOMIC DNA]</scope>
    <source>
        <strain evidence="10">H4-8 / FGSC 9210</strain>
    </source>
</reference>
<dbReference type="PANTHER" id="PTHR12428">
    <property type="entry name" value="OXA1"/>
    <property type="match status" value="1"/>
</dbReference>
<dbReference type="InParanoid" id="D8PPW7"/>
<keyword evidence="4 7" id="KW-1133">Transmembrane helix</keyword>